<dbReference type="Proteomes" id="UP000827549">
    <property type="component" value="Chromosome 1"/>
</dbReference>
<keyword evidence="2" id="KW-1185">Reference proteome</keyword>
<protein>
    <submittedName>
        <fullName evidence="1">Uncharacterized protein</fullName>
    </submittedName>
</protein>
<reference evidence="1" key="1">
    <citation type="submission" date="2023-10" db="EMBL/GenBank/DDBJ databases">
        <authorList>
            <person name="Noh H."/>
        </authorList>
    </citation>
    <scope>NUCLEOTIDE SEQUENCE</scope>
    <source>
        <strain evidence="1">DUCC4014</strain>
    </source>
</reference>
<dbReference type="RefSeq" id="XP_062622543.1">
    <property type="nucleotide sequence ID" value="XM_062766559.1"/>
</dbReference>
<gene>
    <name evidence="1" type="ORF">LOC62_01G000136</name>
</gene>
<proteinExistence type="predicted"/>
<dbReference type="AlphaFoldDB" id="A0AAF1BEJ0"/>
<organism evidence="1 2">
    <name type="scientific">Vanrija pseudolonga</name>
    <dbReference type="NCBI Taxonomy" id="143232"/>
    <lineage>
        <taxon>Eukaryota</taxon>
        <taxon>Fungi</taxon>
        <taxon>Dikarya</taxon>
        <taxon>Basidiomycota</taxon>
        <taxon>Agaricomycotina</taxon>
        <taxon>Tremellomycetes</taxon>
        <taxon>Trichosporonales</taxon>
        <taxon>Trichosporonaceae</taxon>
        <taxon>Vanrija</taxon>
    </lineage>
</organism>
<sequence>MTNPKPHLITVPLLDHRAKGVAVEVIPHPGVGTGRPLAAVKAGHEALAALLTNLKRRATAWQLSHALFLQGLGKTEEHLRAFEFERIIETLDNIVEVSHELAELDESVNDDVVEWNAKALDTLAHRDGFLHVFFDEYAVLGGEIDTLDAWYIDWGSAGESPAHEAALLAHQQLKDHIAKLFAWHIRVESQVVEPYRPGVLFTSPNLWSGE</sequence>
<accession>A0AAF1BEJ0</accession>
<evidence type="ECO:0000313" key="1">
    <source>
        <dbReference type="EMBL" id="WOO76511.1"/>
    </source>
</evidence>
<evidence type="ECO:0000313" key="2">
    <source>
        <dbReference type="Proteomes" id="UP000827549"/>
    </source>
</evidence>
<dbReference type="GeneID" id="87803396"/>
<dbReference type="EMBL" id="CP086714">
    <property type="protein sequence ID" value="WOO76511.1"/>
    <property type="molecule type" value="Genomic_DNA"/>
</dbReference>
<name>A0AAF1BEJ0_9TREE</name>